<name>A0ABZ1FTI1_9ACTN</name>
<dbReference type="InterPro" id="IPR000573">
    <property type="entry name" value="AconitaseA/IPMdHydase_ssu_swvl"/>
</dbReference>
<accession>A0ABZ1FTI1</accession>
<evidence type="ECO:0000313" key="3">
    <source>
        <dbReference type="Proteomes" id="UP001344251"/>
    </source>
</evidence>
<feature type="domain" description="Aconitase A/isopropylmalate dehydratase small subunit swivel" evidence="1">
    <location>
        <begin position="94"/>
        <end position="147"/>
    </location>
</feature>
<gene>
    <name evidence="2" type="ORF">OG863_03650</name>
</gene>
<evidence type="ECO:0000259" key="1">
    <source>
        <dbReference type="Pfam" id="PF00694"/>
    </source>
</evidence>
<dbReference type="PANTHER" id="PTHR43160:SF4">
    <property type="entry name" value="ACONITATE HYDRATASE B"/>
    <property type="match status" value="1"/>
</dbReference>
<dbReference type="InterPro" id="IPR050926">
    <property type="entry name" value="Aconitase/IPM_isomerase"/>
</dbReference>
<proteinExistence type="predicted"/>
<dbReference type="Gene3D" id="3.20.19.10">
    <property type="entry name" value="Aconitase, domain 4"/>
    <property type="match status" value="1"/>
</dbReference>
<organism evidence="2 3">
    <name type="scientific">Streptomyces decoyicus</name>
    <dbReference type="NCBI Taxonomy" id="249567"/>
    <lineage>
        <taxon>Bacteria</taxon>
        <taxon>Bacillati</taxon>
        <taxon>Actinomycetota</taxon>
        <taxon>Actinomycetes</taxon>
        <taxon>Kitasatosporales</taxon>
        <taxon>Streptomycetaceae</taxon>
        <taxon>Streptomyces</taxon>
    </lineage>
</organism>
<evidence type="ECO:0000313" key="2">
    <source>
        <dbReference type="EMBL" id="WSB73801.1"/>
    </source>
</evidence>
<keyword evidence="3" id="KW-1185">Reference proteome</keyword>
<protein>
    <recommendedName>
        <fullName evidence="1">Aconitase A/isopropylmalate dehydratase small subunit swivel domain-containing protein</fullName>
    </recommendedName>
</protein>
<dbReference type="Proteomes" id="UP001344251">
    <property type="component" value="Chromosome"/>
</dbReference>
<dbReference type="EMBL" id="CP109106">
    <property type="protein sequence ID" value="WSB73801.1"/>
    <property type="molecule type" value="Genomic_DNA"/>
</dbReference>
<dbReference type="PANTHER" id="PTHR43160">
    <property type="entry name" value="ACONITATE HYDRATASE B"/>
    <property type="match status" value="1"/>
</dbReference>
<dbReference type="Pfam" id="PF00694">
    <property type="entry name" value="Aconitase_C"/>
    <property type="match status" value="1"/>
</dbReference>
<reference evidence="2 3" key="1">
    <citation type="submission" date="2022-10" db="EMBL/GenBank/DDBJ databases">
        <title>The complete genomes of actinobacterial strains from the NBC collection.</title>
        <authorList>
            <person name="Joergensen T.S."/>
            <person name="Alvarez Arevalo M."/>
            <person name="Sterndorff E.B."/>
            <person name="Faurdal D."/>
            <person name="Vuksanovic O."/>
            <person name="Mourched A.-S."/>
            <person name="Charusanti P."/>
            <person name="Shaw S."/>
            <person name="Blin K."/>
            <person name="Weber T."/>
        </authorList>
    </citation>
    <scope>NUCLEOTIDE SEQUENCE [LARGE SCALE GENOMIC DNA]</scope>
    <source>
        <strain evidence="2 3">NBC 01774</strain>
    </source>
</reference>
<sequence>MLEAPLPPEEAARVGLERGPNISVLPDFDALPDTVEGPVLLKAGDNVSTDEISPAGARALPYRSNIPKLSDFTFTRIDATYPQRAADVGSGGHFVIAGENYGQGSSREHAAITPRHLGLRAVIAKSYARIHWQNLANFGVLALEFDDPDDHDRIRVDDRLRLSGLHAALAPDADADTTLHLINTTRDEEYAVHHSLSQRQRTAVLAGGIIPALTRKEPGKG</sequence>
<dbReference type="SUPFAM" id="SSF52016">
    <property type="entry name" value="LeuD/IlvD-like"/>
    <property type="match status" value="1"/>
</dbReference>
<dbReference type="InterPro" id="IPR015928">
    <property type="entry name" value="Aconitase/3IPM_dehydase_swvl"/>
</dbReference>